<dbReference type="GO" id="GO:0006355">
    <property type="term" value="P:regulation of DNA-templated transcription"/>
    <property type="evidence" value="ECO:0007669"/>
    <property type="project" value="InterPro"/>
</dbReference>
<dbReference type="SMART" id="SM00862">
    <property type="entry name" value="Trans_reg_C"/>
    <property type="match status" value="1"/>
</dbReference>
<dbReference type="Gene3D" id="1.10.10.10">
    <property type="entry name" value="Winged helix-like DNA-binding domain superfamily/Winged helix DNA-binding domain"/>
    <property type="match status" value="1"/>
</dbReference>
<dbReference type="InterPro" id="IPR016032">
    <property type="entry name" value="Sig_transdc_resp-reg_C-effctor"/>
</dbReference>
<dbReference type="InterPro" id="IPR001867">
    <property type="entry name" value="OmpR/PhoB-type_DNA-bd"/>
</dbReference>
<evidence type="ECO:0000313" key="3">
    <source>
        <dbReference type="EMBL" id="SDN99397.1"/>
    </source>
</evidence>
<name>A0A1H0FXJ6_9PSEU</name>
<evidence type="ECO:0000259" key="2">
    <source>
        <dbReference type="SMART" id="SM00862"/>
    </source>
</evidence>
<keyword evidence="1" id="KW-0238">DNA-binding</keyword>
<evidence type="ECO:0000256" key="1">
    <source>
        <dbReference type="ARBA" id="ARBA00023125"/>
    </source>
</evidence>
<dbReference type="GO" id="GO:0000160">
    <property type="term" value="P:phosphorelay signal transduction system"/>
    <property type="evidence" value="ECO:0007669"/>
    <property type="project" value="InterPro"/>
</dbReference>
<reference evidence="4" key="1">
    <citation type="submission" date="2016-10" db="EMBL/GenBank/DDBJ databases">
        <authorList>
            <person name="Varghese N."/>
            <person name="Submissions S."/>
        </authorList>
    </citation>
    <scope>NUCLEOTIDE SEQUENCE [LARGE SCALE GENOMIC DNA]</scope>
    <source>
        <strain evidence="4">IBRC-M 10655</strain>
    </source>
</reference>
<dbReference type="STRING" id="504798.SAMN05421871_103302"/>
<dbReference type="AlphaFoldDB" id="A0A1H0FXJ6"/>
<dbReference type="GO" id="GO:0003677">
    <property type="term" value="F:DNA binding"/>
    <property type="evidence" value="ECO:0007669"/>
    <property type="project" value="UniProtKB-KW"/>
</dbReference>
<dbReference type="Proteomes" id="UP000199651">
    <property type="component" value="Unassembled WGS sequence"/>
</dbReference>
<dbReference type="Pfam" id="PF00486">
    <property type="entry name" value="Trans_reg_C"/>
    <property type="match status" value="1"/>
</dbReference>
<feature type="domain" description="OmpR/PhoB-type" evidence="2">
    <location>
        <begin position="90"/>
        <end position="163"/>
    </location>
</feature>
<dbReference type="SUPFAM" id="SSF46894">
    <property type="entry name" value="C-terminal effector domain of the bipartite response regulators"/>
    <property type="match status" value="1"/>
</dbReference>
<keyword evidence="4" id="KW-1185">Reference proteome</keyword>
<dbReference type="EMBL" id="FNJB01000001">
    <property type="protein sequence ID" value="SDN99397.1"/>
    <property type="molecule type" value="Genomic_DNA"/>
</dbReference>
<sequence>MKLDVKNRVKFVRWPAESDLREECTALRHLCLLIVEHGAPPPEDLSPNEDWVRPPIVPQDLQARVRQLAARAVLNTKPVLDPAGILYFRDASVTLSLTQCEMLAPLISRFCRLVYRDELREILEQSGASSSSNALDLHVMRLRRRLQLVGLGVRNVWGRGFVVEPL</sequence>
<protein>
    <submittedName>
        <fullName evidence="3">Transcriptional regulatory protein, C terminal</fullName>
    </submittedName>
</protein>
<accession>A0A1H0FXJ6</accession>
<dbReference type="InterPro" id="IPR036388">
    <property type="entry name" value="WH-like_DNA-bd_sf"/>
</dbReference>
<proteinExistence type="predicted"/>
<dbReference type="RefSeq" id="WP_091369555.1">
    <property type="nucleotide sequence ID" value="NZ_FNDV01000003.1"/>
</dbReference>
<evidence type="ECO:0000313" key="4">
    <source>
        <dbReference type="Proteomes" id="UP000199651"/>
    </source>
</evidence>
<dbReference type="OrthoDB" id="3471838at2"/>
<gene>
    <name evidence="3" type="ORF">SAMN05192558_101569</name>
</gene>
<organism evidence="3 4">
    <name type="scientific">Actinokineospora alba</name>
    <dbReference type="NCBI Taxonomy" id="504798"/>
    <lineage>
        <taxon>Bacteria</taxon>
        <taxon>Bacillati</taxon>
        <taxon>Actinomycetota</taxon>
        <taxon>Actinomycetes</taxon>
        <taxon>Pseudonocardiales</taxon>
        <taxon>Pseudonocardiaceae</taxon>
        <taxon>Actinokineospora</taxon>
    </lineage>
</organism>